<reference evidence="3" key="1">
    <citation type="submission" date="2017-05" db="EMBL/GenBank/DDBJ databases">
        <authorList>
            <person name="Rodrigo-Torres L."/>
            <person name="Arahal R. D."/>
            <person name="Lucena T."/>
        </authorList>
    </citation>
    <scope>NUCLEOTIDE SEQUENCE [LARGE SCALE GENOMIC DNA]</scope>
    <source>
        <strain evidence="3">CECT 8489</strain>
    </source>
</reference>
<protein>
    <submittedName>
        <fullName evidence="2">Uncharacterized protein</fullName>
    </submittedName>
</protein>
<evidence type="ECO:0000313" key="2">
    <source>
        <dbReference type="EMBL" id="SMX25490.1"/>
    </source>
</evidence>
<dbReference type="EMBL" id="FXXQ01000017">
    <property type="protein sequence ID" value="SMX25490.1"/>
    <property type="molecule type" value="Genomic_DNA"/>
</dbReference>
<dbReference type="AlphaFoldDB" id="A0A238J6A7"/>
<accession>A0A238J6A7</accession>
<keyword evidence="3" id="KW-1185">Reference proteome</keyword>
<organism evidence="2 3">
    <name type="scientific">Boseongicola aestuarii</name>
    <dbReference type="NCBI Taxonomy" id="1470561"/>
    <lineage>
        <taxon>Bacteria</taxon>
        <taxon>Pseudomonadati</taxon>
        <taxon>Pseudomonadota</taxon>
        <taxon>Alphaproteobacteria</taxon>
        <taxon>Rhodobacterales</taxon>
        <taxon>Paracoccaceae</taxon>
        <taxon>Boseongicola</taxon>
    </lineage>
</organism>
<gene>
    <name evidence="2" type="ORF">BOA8489_03633</name>
</gene>
<feature type="chain" id="PRO_5012330793" evidence="1">
    <location>
        <begin position="23"/>
        <end position="158"/>
    </location>
</feature>
<keyword evidence="1" id="KW-0732">Signal</keyword>
<evidence type="ECO:0000313" key="3">
    <source>
        <dbReference type="Proteomes" id="UP000201838"/>
    </source>
</evidence>
<dbReference type="PROSITE" id="PS51257">
    <property type="entry name" value="PROKAR_LIPOPROTEIN"/>
    <property type="match status" value="1"/>
</dbReference>
<dbReference type="Proteomes" id="UP000201838">
    <property type="component" value="Unassembled WGS sequence"/>
</dbReference>
<sequence>MPIKLFAMMLAGSLFAAGAAVACPNYNLSGESYEVSGSYLYSPRSLTVRAGGPHSITACGIRPNTDRGRGYVTEAPDFTIHLSGMSGYSLVMSVESECDSVLLINTGAKNWYYDDDDNGALDARISLSRPSNGWLDIWVGTHDGAVCDARLVLETFNR</sequence>
<proteinExistence type="predicted"/>
<feature type="signal peptide" evidence="1">
    <location>
        <begin position="1"/>
        <end position="22"/>
    </location>
</feature>
<evidence type="ECO:0000256" key="1">
    <source>
        <dbReference type="SAM" id="SignalP"/>
    </source>
</evidence>
<name>A0A238J6A7_9RHOB</name>
<dbReference type="RefSeq" id="WP_245813957.1">
    <property type="nucleotide sequence ID" value="NZ_FXXQ01000017.1"/>
</dbReference>